<proteinExistence type="predicted"/>
<evidence type="ECO:0000313" key="3">
    <source>
        <dbReference type="Proteomes" id="UP000295188"/>
    </source>
</evidence>
<sequence length="164" mass="18722">MTINELLDELENLVVDAQRLVFTNKCIIKEDDLMRLIDGLRKELPQTIKSAEDVIHNKEKILDDARTEATKIVEQAKDYGTRMTTESEIVNQARIQAKEIMDKTIEHTDDLKKDSMNYANQVFDHLITNLSDILQVVHNAKGSLNDDQIEKPQAAPPTVPQKKK</sequence>
<gene>
    <name evidence="2" type="ORF">EDC37_12126</name>
</gene>
<feature type="compositionally biased region" description="Pro residues" evidence="1">
    <location>
        <begin position="154"/>
        <end position="164"/>
    </location>
</feature>
<comment type="caution">
    <text evidence="2">The sequence shown here is derived from an EMBL/GenBank/DDBJ whole genome shotgun (WGS) entry which is preliminary data.</text>
</comment>
<dbReference type="AlphaFoldDB" id="A0A4R3K2N6"/>
<evidence type="ECO:0000256" key="1">
    <source>
        <dbReference type="SAM" id="MobiDB-lite"/>
    </source>
</evidence>
<name>A0A4R3K2N6_9FIRM</name>
<dbReference type="OrthoDB" id="3034637at2"/>
<accession>A0A4R3K2N6</accession>
<feature type="region of interest" description="Disordered" evidence="1">
    <location>
        <begin position="144"/>
        <end position="164"/>
    </location>
</feature>
<evidence type="ECO:0008006" key="4">
    <source>
        <dbReference type="Google" id="ProtNLM"/>
    </source>
</evidence>
<dbReference type="EMBL" id="SMAA01000021">
    <property type="protein sequence ID" value="TCS76691.1"/>
    <property type="molecule type" value="Genomic_DNA"/>
</dbReference>
<dbReference type="Proteomes" id="UP000295188">
    <property type="component" value="Unassembled WGS sequence"/>
</dbReference>
<organism evidence="2 3">
    <name type="scientific">Pectinatus cerevisiiphilus</name>
    <dbReference type="NCBI Taxonomy" id="86956"/>
    <lineage>
        <taxon>Bacteria</taxon>
        <taxon>Bacillati</taxon>
        <taxon>Bacillota</taxon>
        <taxon>Negativicutes</taxon>
        <taxon>Selenomonadales</taxon>
        <taxon>Selenomonadaceae</taxon>
        <taxon>Pectinatus</taxon>
    </lineage>
</organism>
<reference evidence="2 3" key="1">
    <citation type="submission" date="2019-03" db="EMBL/GenBank/DDBJ databases">
        <title>Genomic Encyclopedia of Type Strains, Phase IV (KMG-IV): sequencing the most valuable type-strain genomes for metagenomic binning, comparative biology and taxonomic classification.</title>
        <authorList>
            <person name="Goeker M."/>
        </authorList>
    </citation>
    <scope>NUCLEOTIDE SEQUENCE [LARGE SCALE GENOMIC DNA]</scope>
    <source>
        <strain evidence="2 3">DSM 20467</strain>
    </source>
</reference>
<evidence type="ECO:0000313" key="2">
    <source>
        <dbReference type="EMBL" id="TCS76691.1"/>
    </source>
</evidence>
<keyword evidence="3" id="KW-1185">Reference proteome</keyword>
<protein>
    <recommendedName>
        <fullName evidence="4">ATPase</fullName>
    </recommendedName>
</protein>
<dbReference type="RefSeq" id="WP_132551317.1">
    <property type="nucleotide sequence ID" value="NZ_SMAA01000021.1"/>
</dbReference>